<dbReference type="AlphaFoldDB" id="A0AAE3GA53"/>
<sequence length="232" mass="25226">MASGPRITGRSPVRAESSRITAVILDDHPAIVAGVRAWCGQADPPIELVDAGDQISRLWTEPGASADVVVFDLHLGRQPLFRELARLVDAGRQVVVYSQRADGPTARECVRLGAFTYLTKAEGHQHLVPAIQAAARNVPYTPPALSGAFYADDGPDRPALSNAERETLRAWFESDSKRLAAHKLHLSVKTVETYIERVRIKYANAGRPARTKAALLERAIQDGLVHPDELAG</sequence>
<comment type="caution">
    <text evidence="6">The sequence shown here is derived from an EMBL/GenBank/DDBJ whole genome shotgun (WGS) entry which is preliminary data.</text>
</comment>
<protein>
    <submittedName>
        <fullName evidence="6">Two component transcriptional regulator, LuxR family</fullName>
    </submittedName>
</protein>
<dbReference type="SUPFAM" id="SSF46894">
    <property type="entry name" value="C-terminal effector domain of the bipartite response regulators"/>
    <property type="match status" value="1"/>
</dbReference>
<dbReference type="GO" id="GO:0003677">
    <property type="term" value="F:DNA binding"/>
    <property type="evidence" value="ECO:0007669"/>
    <property type="project" value="UniProtKB-KW"/>
</dbReference>
<dbReference type="InterPro" id="IPR039420">
    <property type="entry name" value="WalR-like"/>
</dbReference>
<evidence type="ECO:0000313" key="7">
    <source>
        <dbReference type="Proteomes" id="UP001206128"/>
    </source>
</evidence>
<dbReference type="InterPro" id="IPR016032">
    <property type="entry name" value="Sig_transdc_resp-reg_C-effctor"/>
</dbReference>
<dbReference type="GO" id="GO:0000160">
    <property type="term" value="P:phosphorelay signal transduction system"/>
    <property type="evidence" value="ECO:0007669"/>
    <property type="project" value="InterPro"/>
</dbReference>
<dbReference type="PANTHER" id="PTHR43214">
    <property type="entry name" value="TWO-COMPONENT RESPONSE REGULATOR"/>
    <property type="match status" value="1"/>
</dbReference>
<keyword evidence="4" id="KW-0597">Phosphoprotein</keyword>
<dbReference type="PROSITE" id="PS50110">
    <property type="entry name" value="RESPONSE_REGULATORY"/>
    <property type="match status" value="1"/>
</dbReference>
<dbReference type="InterPro" id="IPR011006">
    <property type="entry name" value="CheY-like_superfamily"/>
</dbReference>
<dbReference type="Pfam" id="PF00072">
    <property type="entry name" value="Response_reg"/>
    <property type="match status" value="1"/>
</dbReference>
<dbReference type="SUPFAM" id="SSF52172">
    <property type="entry name" value="CheY-like"/>
    <property type="match status" value="1"/>
</dbReference>
<gene>
    <name evidence="6" type="ORF">LX83_001341</name>
</gene>
<name>A0AAE3GA53_9PSEU</name>
<dbReference type="InterPro" id="IPR036388">
    <property type="entry name" value="WH-like_DNA-bd_sf"/>
</dbReference>
<dbReference type="InterPro" id="IPR001789">
    <property type="entry name" value="Sig_transdc_resp-reg_receiver"/>
</dbReference>
<keyword evidence="2" id="KW-0238">DNA-binding</keyword>
<accession>A0AAE3GA53</accession>
<feature type="domain" description="Response regulatory" evidence="5">
    <location>
        <begin position="21"/>
        <end position="135"/>
    </location>
</feature>
<evidence type="ECO:0000313" key="6">
    <source>
        <dbReference type="EMBL" id="MCP2164501.1"/>
    </source>
</evidence>
<proteinExistence type="predicted"/>
<evidence type="ECO:0000259" key="5">
    <source>
        <dbReference type="PROSITE" id="PS50110"/>
    </source>
</evidence>
<keyword evidence="7" id="KW-1185">Reference proteome</keyword>
<dbReference type="EMBL" id="JAMTCK010000003">
    <property type="protein sequence ID" value="MCP2164501.1"/>
    <property type="molecule type" value="Genomic_DNA"/>
</dbReference>
<keyword evidence="3" id="KW-0804">Transcription</keyword>
<organism evidence="6 7">
    <name type="scientific">Goodfellowiella coeruleoviolacea</name>
    <dbReference type="NCBI Taxonomy" id="334858"/>
    <lineage>
        <taxon>Bacteria</taxon>
        <taxon>Bacillati</taxon>
        <taxon>Actinomycetota</taxon>
        <taxon>Actinomycetes</taxon>
        <taxon>Pseudonocardiales</taxon>
        <taxon>Pseudonocardiaceae</taxon>
        <taxon>Goodfellowiella</taxon>
    </lineage>
</organism>
<dbReference type="Gene3D" id="1.10.10.10">
    <property type="entry name" value="Winged helix-like DNA-binding domain superfamily/Winged helix DNA-binding domain"/>
    <property type="match status" value="1"/>
</dbReference>
<dbReference type="Gene3D" id="3.40.50.2300">
    <property type="match status" value="1"/>
</dbReference>
<reference evidence="6" key="1">
    <citation type="submission" date="2022-06" db="EMBL/GenBank/DDBJ databases">
        <title>Genomic Encyclopedia of Archaeal and Bacterial Type Strains, Phase II (KMG-II): from individual species to whole genera.</title>
        <authorList>
            <person name="Goeker M."/>
        </authorList>
    </citation>
    <scope>NUCLEOTIDE SEQUENCE</scope>
    <source>
        <strain evidence="6">DSM 43935</strain>
    </source>
</reference>
<evidence type="ECO:0000256" key="2">
    <source>
        <dbReference type="ARBA" id="ARBA00023125"/>
    </source>
</evidence>
<dbReference type="SMART" id="SM00448">
    <property type="entry name" value="REC"/>
    <property type="match status" value="1"/>
</dbReference>
<dbReference type="GO" id="GO:0006355">
    <property type="term" value="P:regulation of DNA-templated transcription"/>
    <property type="evidence" value="ECO:0007669"/>
    <property type="project" value="InterPro"/>
</dbReference>
<keyword evidence="1" id="KW-0805">Transcription regulation</keyword>
<dbReference type="Proteomes" id="UP001206128">
    <property type="component" value="Unassembled WGS sequence"/>
</dbReference>
<feature type="modified residue" description="4-aspartylphosphate" evidence="4">
    <location>
        <position position="72"/>
    </location>
</feature>
<evidence type="ECO:0000256" key="3">
    <source>
        <dbReference type="ARBA" id="ARBA00023163"/>
    </source>
</evidence>
<evidence type="ECO:0000256" key="1">
    <source>
        <dbReference type="ARBA" id="ARBA00023015"/>
    </source>
</evidence>
<dbReference type="PANTHER" id="PTHR43214:SF41">
    <property type="entry name" value="NITRATE_NITRITE RESPONSE REGULATOR PROTEIN NARP"/>
    <property type="match status" value="1"/>
</dbReference>
<evidence type="ECO:0000256" key="4">
    <source>
        <dbReference type="PROSITE-ProRule" id="PRU00169"/>
    </source>
</evidence>